<accession>A0A1G2KYC3</accession>
<evidence type="ECO:0000256" key="1">
    <source>
        <dbReference type="SAM" id="Phobius"/>
    </source>
</evidence>
<evidence type="ECO:0000313" key="3">
    <source>
        <dbReference type="Proteomes" id="UP000177811"/>
    </source>
</evidence>
<keyword evidence="1" id="KW-0472">Membrane</keyword>
<comment type="caution">
    <text evidence="2">The sequence shown here is derived from an EMBL/GenBank/DDBJ whole genome shotgun (WGS) entry which is preliminary data.</text>
</comment>
<dbReference type="EMBL" id="MHQL01000014">
    <property type="protein sequence ID" value="OHA03481.1"/>
    <property type="molecule type" value="Genomic_DNA"/>
</dbReference>
<dbReference type="AlphaFoldDB" id="A0A1G2KYC3"/>
<keyword evidence="1" id="KW-0812">Transmembrane</keyword>
<dbReference type="Proteomes" id="UP000177811">
    <property type="component" value="Unassembled WGS sequence"/>
</dbReference>
<evidence type="ECO:0000313" key="2">
    <source>
        <dbReference type="EMBL" id="OHA03481.1"/>
    </source>
</evidence>
<protein>
    <submittedName>
        <fullName evidence="2">Uncharacterized protein</fullName>
    </submittedName>
</protein>
<organism evidence="2 3">
    <name type="scientific">Candidatus Sungbacteria bacterium RIFCSPHIGHO2_02_FULL_51_29</name>
    <dbReference type="NCBI Taxonomy" id="1802273"/>
    <lineage>
        <taxon>Bacteria</taxon>
        <taxon>Candidatus Sungiibacteriota</taxon>
    </lineage>
</organism>
<proteinExistence type="predicted"/>
<feature type="transmembrane region" description="Helical" evidence="1">
    <location>
        <begin position="145"/>
        <end position="165"/>
    </location>
</feature>
<gene>
    <name evidence="2" type="ORF">A3C16_00045</name>
</gene>
<sequence>MFALIAVGGPAGAVGNFLPGECPQGTYRLQVQVLPDVSDARVVAVLVRSIRTIRPLPAHLYTRSDGWTHMSSEMAEHRLGVTVSNCFSEGLYHVRTEYYAKKPVVGLWLTAAYGYVVGIGDHEPVEFGHEQYHVGIYEHFSSHGLLFLFAAGIVAVVIGIAIALIRRARRP</sequence>
<reference evidence="2 3" key="1">
    <citation type="journal article" date="2016" name="Nat. Commun.">
        <title>Thousands of microbial genomes shed light on interconnected biogeochemical processes in an aquifer system.</title>
        <authorList>
            <person name="Anantharaman K."/>
            <person name="Brown C.T."/>
            <person name="Hug L.A."/>
            <person name="Sharon I."/>
            <person name="Castelle C.J."/>
            <person name="Probst A.J."/>
            <person name="Thomas B.C."/>
            <person name="Singh A."/>
            <person name="Wilkins M.J."/>
            <person name="Karaoz U."/>
            <person name="Brodie E.L."/>
            <person name="Williams K.H."/>
            <person name="Hubbard S.S."/>
            <person name="Banfield J.F."/>
        </authorList>
    </citation>
    <scope>NUCLEOTIDE SEQUENCE [LARGE SCALE GENOMIC DNA]</scope>
</reference>
<name>A0A1G2KYC3_9BACT</name>
<keyword evidence="1" id="KW-1133">Transmembrane helix</keyword>